<gene>
    <name evidence="3" type="ORF">LCGC14_0032880</name>
</gene>
<sequence length="209" mass="23031">MNRLFPFLMVVFTALTGCSGISQQAQQKSAALADVRAKLSFGSCNIAVAEQVMSLKEPALEQETAYLCLQQGELEAAEKLLAGYSERHVDPPFPDYAAYLLALTDFVRFESSIGDDEERLARGRIAHDNLVRFVRLYPNSAYRSEVAPRLAELQEGMARAEYQLAHIAIESGAGESGAARLKYVVRQYPRSAAAKDAGRWLENHSGSEN</sequence>
<organism evidence="3">
    <name type="scientific">marine sediment metagenome</name>
    <dbReference type="NCBI Taxonomy" id="412755"/>
    <lineage>
        <taxon>unclassified sequences</taxon>
        <taxon>metagenomes</taxon>
        <taxon>ecological metagenomes</taxon>
    </lineage>
</organism>
<proteinExistence type="predicted"/>
<reference evidence="3" key="1">
    <citation type="journal article" date="2015" name="Nature">
        <title>Complex archaea that bridge the gap between prokaryotes and eukaryotes.</title>
        <authorList>
            <person name="Spang A."/>
            <person name="Saw J.H."/>
            <person name="Jorgensen S.L."/>
            <person name="Zaremba-Niedzwiedzka K."/>
            <person name="Martijn J."/>
            <person name="Lind A.E."/>
            <person name="van Eijk R."/>
            <person name="Schleper C."/>
            <person name="Guy L."/>
            <person name="Ettema T.J."/>
        </authorList>
    </citation>
    <scope>NUCLEOTIDE SEQUENCE</scope>
</reference>
<dbReference type="AlphaFoldDB" id="A0A0F9VXQ6"/>
<dbReference type="InterPro" id="IPR011990">
    <property type="entry name" value="TPR-like_helical_dom_sf"/>
</dbReference>
<name>A0A0F9VXQ6_9ZZZZ</name>
<dbReference type="InterPro" id="IPR039565">
    <property type="entry name" value="BamD-like"/>
</dbReference>
<dbReference type="EMBL" id="LAZR01000006">
    <property type="protein sequence ID" value="KKO09791.1"/>
    <property type="molecule type" value="Genomic_DNA"/>
</dbReference>
<dbReference type="Pfam" id="PF13525">
    <property type="entry name" value="YfiO"/>
    <property type="match status" value="1"/>
</dbReference>
<evidence type="ECO:0000256" key="1">
    <source>
        <dbReference type="ARBA" id="ARBA00022729"/>
    </source>
</evidence>
<evidence type="ECO:0000313" key="3">
    <source>
        <dbReference type="EMBL" id="KKO09791.1"/>
    </source>
</evidence>
<protein>
    <recommendedName>
        <fullName evidence="2">Outer membrane lipoprotein BamD-like domain-containing protein</fullName>
    </recommendedName>
</protein>
<comment type="caution">
    <text evidence="3">The sequence shown here is derived from an EMBL/GenBank/DDBJ whole genome shotgun (WGS) entry which is preliminary data.</text>
</comment>
<dbReference type="PROSITE" id="PS51257">
    <property type="entry name" value="PROKAR_LIPOPROTEIN"/>
    <property type="match status" value="1"/>
</dbReference>
<keyword evidence="1" id="KW-0732">Signal</keyword>
<accession>A0A0F9VXQ6</accession>
<feature type="domain" description="Outer membrane lipoprotein BamD-like" evidence="2">
    <location>
        <begin position="63"/>
        <end position="197"/>
    </location>
</feature>
<dbReference type="Gene3D" id="1.25.40.10">
    <property type="entry name" value="Tetratricopeptide repeat domain"/>
    <property type="match status" value="1"/>
</dbReference>
<evidence type="ECO:0000259" key="2">
    <source>
        <dbReference type="Pfam" id="PF13525"/>
    </source>
</evidence>